<accession>A0ABR5H373</accession>
<dbReference type="RefSeq" id="WP_048426170.1">
    <property type="nucleotide sequence ID" value="NZ_JTHF01000027.1"/>
</dbReference>
<reference evidence="1 2" key="1">
    <citation type="submission" date="2014-11" db="EMBL/GenBank/DDBJ databases">
        <title>Comparative genomics of Methylobacterium species.</title>
        <authorList>
            <person name="Chaudhry V."/>
            <person name="Patil P.B."/>
        </authorList>
    </citation>
    <scope>NUCLEOTIDE SEQUENCE [LARGE SCALE GENOMIC DNA]</scope>
    <source>
        <strain evidence="1 2">SE3.6</strain>
    </source>
</reference>
<organism evidence="1 2">
    <name type="scientific">Methylobacterium indicum</name>
    <dbReference type="NCBI Taxonomy" id="1775910"/>
    <lineage>
        <taxon>Bacteria</taxon>
        <taxon>Pseudomonadati</taxon>
        <taxon>Pseudomonadota</taxon>
        <taxon>Alphaproteobacteria</taxon>
        <taxon>Hyphomicrobiales</taxon>
        <taxon>Methylobacteriaceae</taxon>
        <taxon>Methylobacterium</taxon>
    </lineage>
</organism>
<keyword evidence="2" id="KW-1185">Reference proteome</keyword>
<name>A0ABR5H373_9HYPH</name>
<evidence type="ECO:0000313" key="2">
    <source>
        <dbReference type="Proteomes" id="UP000036471"/>
    </source>
</evidence>
<protein>
    <submittedName>
        <fullName evidence="1">Uncharacterized protein</fullName>
    </submittedName>
</protein>
<dbReference type="EMBL" id="JTHG01000211">
    <property type="protein sequence ID" value="KMO17904.1"/>
    <property type="molecule type" value="Genomic_DNA"/>
</dbReference>
<evidence type="ECO:0000313" key="1">
    <source>
        <dbReference type="EMBL" id="KMO17904.1"/>
    </source>
</evidence>
<proteinExistence type="predicted"/>
<dbReference type="Proteomes" id="UP000036471">
    <property type="component" value="Unassembled WGS sequence"/>
</dbReference>
<gene>
    <name evidence="1" type="ORF">QR79_21155</name>
</gene>
<sequence length="92" mass="10485">MAEQAVRNRRSSIRWEDRRAWDAHDPENMRAKFEDRAALVLDRLNVASDAYRRTIRYYGWLNGIAHGASLATGIDVPAIIGDLYQIAGELRA</sequence>
<comment type="caution">
    <text evidence="1">The sequence shown here is derived from an EMBL/GenBank/DDBJ whole genome shotgun (WGS) entry which is preliminary data.</text>
</comment>